<comment type="caution">
    <text evidence="1">The sequence shown here is derived from an EMBL/GenBank/DDBJ whole genome shotgun (WGS) entry which is preliminary data.</text>
</comment>
<dbReference type="EMBL" id="JAKFHA010000013">
    <property type="protein sequence ID" value="MCF2529887.1"/>
    <property type="molecule type" value="Genomic_DNA"/>
</dbReference>
<dbReference type="RefSeq" id="WP_235054512.1">
    <property type="nucleotide sequence ID" value="NZ_JAKFHA010000013.1"/>
</dbReference>
<protein>
    <submittedName>
        <fullName evidence="1">Uncharacterized protein</fullName>
    </submittedName>
</protein>
<reference evidence="1" key="1">
    <citation type="submission" date="2022-01" db="EMBL/GenBank/DDBJ databases">
        <title>Genome-Based Taxonomic Classification of the Phylum Actinobacteria.</title>
        <authorList>
            <person name="Gao Y."/>
        </authorList>
    </citation>
    <scope>NUCLEOTIDE SEQUENCE</scope>
    <source>
        <strain evidence="1">KLBMP 8922</strain>
    </source>
</reference>
<gene>
    <name evidence="1" type="ORF">LZ495_22060</name>
</gene>
<sequence>MSINIKLSVDAIAVAPSAMSVRSAGLGSLKPASLSSLNLKGRNLLLAAYAGTDARILATATPVVGLGSGEGIGLAASAEAGWQGSERTSVITRDERPSASSVAACEQQQVEDMAQAMGTTGFAGMHGYPSWRTRT</sequence>
<name>A0AA41Q4D3_9ACTN</name>
<organism evidence="1 2">
    <name type="scientific">Yinghuangia soli</name>
    <dbReference type="NCBI Taxonomy" id="2908204"/>
    <lineage>
        <taxon>Bacteria</taxon>
        <taxon>Bacillati</taxon>
        <taxon>Actinomycetota</taxon>
        <taxon>Actinomycetes</taxon>
        <taxon>Kitasatosporales</taxon>
        <taxon>Streptomycetaceae</taxon>
        <taxon>Yinghuangia</taxon>
    </lineage>
</organism>
<evidence type="ECO:0000313" key="2">
    <source>
        <dbReference type="Proteomes" id="UP001165378"/>
    </source>
</evidence>
<dbReference type="AlphaFoldDB" id="A0AA41Q4D3"/>
<proteinExistence type="predicted"/>
<dbReference type="Proteomes" id="UP001165378">
    <property type="component" value="Unassembled WGS sequence"/>
</dbReference>
<keyword evidence="2" id="KW-1185">Reference proteome</keyword>
<accession>A0AA41Q4D3</accession>
<evidence type="ECO:0000313" key="1">
    <source>
        <dbReference type="EMBL" id="MCF2529887.1"/>
    </source>
</evidence>